<dbReference type="Proteomes" id="UP000325187">
    <property type="component" value="Unassembled WGS sequence"/>
</dbReference>
<evidence type="ECO:0000313" key="3">
    <source>
        <dbReference type="EMBL" id="GER01748.1"/>
    </source>
</evidence>
<keyword evidence="5" id="KW-1185">Reference proteome</keyword>
<dbReference type="NCBIfam" id="TIGR01244">
    <property type="entry name" value="TIGR01244 family sulfur transferase"/>
    <property type="match status" value="1"/>
</dbReference>
<protein>
    <recommendedName>
        <fullName evidence="1">Beta-lactamase hydrolase-like protein phosphatase-like domain-containing protein</fullName>
    </recommendedName>
</protein>
<comment type="caution">
    <text evidence="2">The sequence shown here is derived from an EMBL/GenBank/DDBJ whole genome shotgun (WGS) entry which is preliminary data.</text>
</comment>
<evidence type="ECO:0000313" key="4">
    <source>
        <dbReference type="Proteomes" id="UP000322084"/>
    </source>
</evidence>
<dbReference type="Pfam" id="PF04273">
    <property type="entry name" value="BLH_phosphatase"/>
    <property type="match status" value="1"/>
</dbReference>
<gene>
    <name evidence="2" type="ORF">JCM17844_06530</name>
    <name evidence="3" type="ORF">JCM17845_23710</name>
</gene>
<dbReference type="RefSeq" id="WP_149999608.1">
    <property type="nucleotide sequence ID" value="NZ_BKCL01000002.1"/>
</dbReference>
<dbReference type="Gene3D" id="3.90.190.10">
    <property type="entry name" value="Protein tyrosine phosphatase superfamily"/>
    <property type="match status" value="1"/>
</dbReference>
<dbReference type="CDD" id="cd14503">
    <property type="entry name" value="PTP-bact"/>
    <property type="match status" value="1"/>
</dbReference>
<evidence type="ECO:0000313" key="5">
    <source>
        <dbReference type="Proteomes" id="UP000325187"/>
    </source>
</evidence>
<accession>A0A5A7MMF4</accession>
<evidence type="ECO:0000259" key="1">
    <source>
        <dbReference type="Pfam" id="PF04273"/>
    </source>
</evidence>
<sequence>MDIKKIDNTLSVSAQIRAEDIPALKDQGFRGIICNRPDGESADQPAFKTMETAATTAGLEIRYVPIINGQVRDEDIALFDHSLRDLPGPILAYCRSGTRSAMLWSLSQARCRPLHEILAATKAAGYDMSGIARQIANHASTDKKDAKIIS</sequence>
<dbReference type="Proteomes" id="UP000322084">
    <property type="component" value="Unassembled WGS sequence"/>
</dbReference>
<dbReference type="InterPro" id="IPR005939">
    <property type="entry name" value="BLH_phosphatase-like"/>
</dbReference>
<name>A0A5A7MMF4_9PROT</name>
<dbReference type="EMBL" id="BKCM01000012">
    <property type="protein sequence ID" value="GER01748.1"/>
    <property type="molecule type" value="Genomic_DNA"/>
</dbReference>
<organism evidence="2 4">
    <name type="scientific">Iodidimonas gelatinilytica</name>
    <dbReference type="NCBI Taxonomy" id="1236966"/>
    <lineage>
        <taxon>Bacteria</taxon>
        <taxon>Pseudomonadati</taxon>
        <taxon>Pseudomonadota</taxon>
        <taxon>Alphaproteobacteria</taxon>
        <taxon>Iodidimonadales</taxon>
        <taxon>Iodidimonadaceae</taxon>
        <taxon>Iodidimonas</taxon>
    </lineage>
</organism>
<dbReference type="InterPro" id="IPR029021">
    <property type="entry name" value="Prot-tyrosine_phosphatase-like"/>
</dbReference>
<dbReference type="GO" id="GO:0016787">
    <property type="term" value="F:hydrolase activity"/>
    <property type="evidence" value="ECO:0007669"/>
    <property type="project" value="InterPro"/>
</dbReference>
<evidence type="ECO:0000313" key="2">
    <source>
        <dbReference type="EMBL" id="GEQ97016.1"/>
    </source>
</evidence>
<dbReference type="AlphaFoldDB" id="A0A5A7MMF4"/>
<reference evidence="4 5" key="1">
    <citation type="submission" date="2019-09" db="EMBL/GenBank/DDBJ databases">
        <title>NBRP : Genome information of microbial organism related human and environment.</title>
        <authorList>
            <person name="Hattori M."/>
            <person name="Oshima K."/>
            <person name="Inaba H."/>
            <person name="Suda W."/>
            <person name="Sakamoto M."/>
            <person name="Iino T."/>
            <person name="Kitahara M."/>
            <person name="Oshida Y."/>
            <person name="Iida T."/>
            <person name="Kudo T."/>
            <person name="Itoh T."/>
            <person name="Ohkuma M."/>
        </authorList>
    </citation>
    <scope>NUCLEOTIDE SEQUENCE [LARGE SCALE GENOMIC DNA]</scope>
    <source>
        <strain evidence="2 4">Hi-2</strain>
        <strain evidence="3 5">Mie-1</strain>
    </source>
</reference>
<dbReference type="SUPFAM" id="SSF52799">
    <property type="entry name" value="(Phosphotyrosine protein) phosphatases II"/>
    <property type="match status" value="1"/>
</dbReference>
<feature type="domain" description="Beta-lactamase hydrolase-like protein phosphatase-like" evidence="1">
    <location>
        <begin position="2"/>
        <end position="110"/>
    </location>
</feature>
<proteinExistence type="predicted"/>
<dbReference type="EMBL" id="BKCL01000002">
    <property type="protein sequence ID" value="GEQ97016.1"/>
    <property type="molecule type" value="Genomic_DNA"/>
</dbReference>
<accession>A0A5A7N0V7</accession>